<evidence type="ECO:0000259" key="5">
    <source>
        <dbReference type="PROSITE" id="PS50110"/>
    </source>
</evidence>
<dbReference type="Gene3D" id="3.40.50.2300">
    <property type="match status" value="1"/>
</dbReference>
<dbReference type="SUPFAM" id="SSF52172">
    <property type="entry name" value="CheY-like"/>
    <property type="match status" value="1"/>
</dbReference>
<dbReference type="PROSITE" id="PS50110">
    <property type="entry name" value="RESPONSE_REGULATORY"/>
    <property type="match status" value="1"/>
</dbReference>
<feature type="domain" description="Response regulatory" evidence="5">
    <location>
        <begin position="3"/>
        <end position="119"/>
    </location>
</feature>
<evidence type="ECO:0000256" key="2">
    <source>
        <dbReference type="ARBA" id="ARBA00022840"/>
    </source>
</evidence>
<evidence type="ECO:0000313" key="6">
    <source>
        <dbReference type="EMBL" id="GAA4394647.1"/>
    </source>
</evidence>
<dbReference type="PANTHER" id="PTHR43384">
    <property type="entry name" value="SEPTUM SITE-DETERMINING PROTEIN MIND HOMOLOG, CHLOROPLASTIC-RELATED"/>
    <property type="match status" value="1"/>
</dbReference>
<evidence type="ECO:0000256" key="3">
    <source>
        <dbReference type="PROSITE-ProRule" id="PRU00169"/>
    </source>
</evidence>
<keyword evidence="2" id="KW-0067">ATP-binding</keyword>
<feature type="compositionally biased region" description="Low complexity" evidence="4">
    <location>
        <begin position="423"/>
        <end position="443"/>
    </location>
</feature>
<name>A0ABP8JRL6_9MICO</name>
<proteinExistence type="predicted"/>
<dbReference type="Proteomes" id="UP001500390">
    <property type="component" value="Unassembled WGS sequence"/>
</dbReference>
<dbReference type="PANTHER" id="PTHR43384:SF6">
    <property type="entry name" value="SEPTUM SITE-DETERMINING PROTEIN MIND HOMOLOG, CHLOROPLASTIC"/>
    <property type="match status" value="1"/>
</dbReference>
<feature type="compositionally biased region" description="Polar residues" evidence="4">
    <location>
        <begin position="395"/>
        <end position="404"/>
    </location>
</feature>
<dbReference type="RefSeq" id="WP_159902187.1">
    <property type="nucleotide sequence ID" value="NZ_BAABFX010000025.1"/>
</dbReference>
<comment type="caution">
    <text evidence="3">Lacks conserved residue(s) required for the propagation of feature annotation.</text>
</comment>
<dbReference type="InterPro" id="IPR050625">
    <property type="entry name" value="ParA/MinD_ATPase"/>
</dbReference>
<keyword evidence="7" id="KW-1185">Reference proteome</keyword>
<dbReference type="SUPFAM" id="SSF52540">
    <property type="entry name" value="P-loop containing nucleoside triphosphate hydrolases"/>
    <property type="match status" value="1"/>
</dbReference>
<dbReference type="Pfam" id="PF10609">
    <property type="entry name" value="ParA"/>
    <property type="match status" value="1"/>
</dbReference>
<protein>
    <recommendedName>
        <fullName evidence="5">Response regulatory domain-containing protein</fullName>
    </recommendedName>
</protein>
<dbReference type="EMBL" id="BAABFX010000025">
    <property type="protein sequence ID" value="GAA4394647.1"/>
    <property type="molecule type" value="Genomic_DNA"/>
</dbReference>
<keyword evidence="1" id="KW-0547">Nucleotide-binding</keyword>
<gene>
    <name evidence="6" type="ORF">GCM10023153_15930</name>
</gene>
<evidence type="ECO:0000313" key="7">
    <source>
        <dbReference type="Proteomes" id="UP001500390"/>
    </source>
</evidence>
<accession>A0ABP8JRL6</accession>
<comment type="caution">
    <text evidence="6">The sequence shown here is derived from an EMBL/GenBank/DDBJ whole genome shotgun (WGS) entry which is preliminary data.</text>
</comment>
<sequence length="555" mass="58284">MSQVIIGMADENLVADLMSLLEEMDGFTVRAVAKSPTELVDLASRLEPDVVFVHETLGIEPVSQTIRDLANRRPSTAVIQVSQMRTPTLVIKAMEDGARGVVAYPFAYEDVSTRVIAAAEWSEHMKAVLAGAAVTNTTRGEVVAVVGAKGGVGTTTVAAHLAFDHLRDHPQDKVCLVDVDIEKGDVGAIFEVRQSVSIADVAKVSGDLSPHAVHDAVIRHESGLHLLLAPLDVREGEFVSPEAIRAIVSLLRREFDLVVLDGGGHVSPAQAAVVELAGECLVVTTPDVLSVRAMRRRMIAWSALGVREEPGFKVLVNKVDRASLFPANAVTKLTTAHVVETQIPYSPRVLEASINDRDPRAVTEVAWWSLISSLRVELGLAKAPVTASKGRSKRGTNAQATTATPKGRQKGERAGRGKAVAQPDEGAAATAEPGPAPEPVAAGRSRESGAVGLETVGILPAAVLLCLIGWQTAVTGFSFIYAGHASSVASREYAVTADAGDAERAARAAVPSSLRGGLSVAASGDRVSVTVPVVKGFPAGLPTSLTSTRTVVREQ</sequence>
<dbReference type="InterPro" id="IPR033756">
    <property type="entry name" value="YlxH/NBP35"/>
</dbReference>
<evidence type="ECO:0000256" key="1">
    <source>
        <dbReference type="ARBA" id="ARBA00022741"/>
    </source>
</evidence>
<reference evidence="7" key="1">
    <citation type="journal article" date="2019" name="Int. J. Syst. Evol. Microbiol.">
        <title>The Global Catalogue of Microorganisms (GCM) 10K type strain sequencing project: providing services to taxonomists for standard genome sequencing and annotation.</title>
        <authorList>
            <consortium name="The Broad Institute Genomics Platform"/>
            <consortium name="The Broad Institute Genome Sequencing Center for Infectious Disease"/>
            <person name="Wu L."/>
            <person name="Ma J."/>
        </authorList>
    </citation>
    <scope>NUCLEOTIDE SEQUENCE [LARGE SCALE GENOMIC DNA]</scope>
    <source>
        <strain evidence="7">JCM 17738</strain>
    </source>
</reference>
<feature type="region of interest" description="Disordered" evidence="4">
    <location>
        <begin position="385"/>
        <end position="445"/>
    </location>
</feature>
<dbReference type="InterPro" id="IPR011006">
    <property type="entry name" value="CheY-like_superfamily"/>
</dbReference>
<dbReference type="InterPro" id="IPR001789">
    <property type="entry name" value="Sig_transdc_resp-reg_receiver"/>
</dbReference>
<evidence type="ECO:0000256" key="4">
    <source>
        <dbReference type="SAM" id="MobiDB-lite"/>
    </source>
</evidence>
<dbReference type="InterPro" id="IPR027417">
    <property type="entry name" value="P-loop_NTPase"/>
</dbReference>
<dbReference type="Gene3D" id="3.40.50.300">
    <property type="entry name" value="P-loop containing nucleotide triphosphate hydrolases"/>
    <property type="match status" value="1"/>
</dbReference>
<organism evidence="6 7">
    <name type="scientific">Ornithinibacter aureus</name>
    <dbReference type="NCBI Taxonomy" id="622664"/>
    <lineage>
        <taxon>Bacteria</taxon>
        <taxon>Bacillati</taxon>
        <taxon>Actinomycetota</taxon>
        <taxon>Actinomycetes</taxon>
        <taxon>Micrococcales</taxon>
        <taxon>Intrasporangiaceae</taxon>
        <taxon>Ornithinibacter</taxon>
    </lineage>
</organism>